<accession>A0ABD2YVK1</accession>
<evidence type="ECO:0000256" key="1">
    <source>
        <dbReference type="SAM" id="MobiDB-lite"/>
    </source>
</evidence>
<evidence type="ECO:0000313" key="2">
    <source>
        <dbReference type="EMBL" id="KAL3510055.1"/>
    </source>
</evidence>
<dbReference type="AlphaFoldDB" id="A0ABD2YVK1"/>
<comment type="caution">
    <text evidence="2">The sequence shown here is derived from an EMBL/GenBank/DDBJ whole genome shotgun (WGS) entry which is preliminary data.</text>
</comment>
<keyword evidence="3" id="KW-1185">Reference proteome</keyword>
<name>A0ABD2YVK1_9GENT</name>
<feature type="region of interest" description="Disordered" evidence="1">
    <location>
        <begin position="39"/>
        <end position="70"/>
    </location>
</feature>
<dbReference type="Proteomes" id="UP001630127">
    <property type="component" value="Unassembled WGS sequence"/>
</dbReference>
<sequence>MKLHLARERGSVAPCTKVAPEVRYAILGSLKEYAQKAKEKRGDFGEENPYGRSVNDFDSDDIQEIPPPRAKGVSINMVGASVGKGKRKATIGINAYFKDRRDTLQRAIKDCLQIKEKWHNTDMAIAL</sequence>
<evidence type="ECO:0000313" key="3">
    <source>
        <dbReference type="Proteomes" id="UP001630127"/>
    </source>
</evidence>
<proteinExistence type="predicted"/>
<gene>
    <name evidence="2" type="ORF">ACH5RR_029456</name>
</gene>
<dbReference type="EMBL" id="JBJUIK010000012">
    <property type="protein sequence ID" value="KAL3510055.1"/>
    <property type="molecule type" value="Genomic_DNA"/>
</dbReference>
<reference evidence="2 3" key="1">
    <citation type="submission" date="2024-11" db="EMBL/GenBank/DDBJ databases">
        <title>A near-complete genome assembly of Cinchona calisaya.</title>
        <authorList>
            <person name="Lian D.C."/>
            <person name="Zhao X.W."/>
            <person name="Wei L."/>
        </authorList>
    </citation>
    <scope>NUCLEOTIDE SEQUENCE [LARGE SCALE GENOMIC DNA]</scope>
    <source>
        <tissue evidence="2">Nenye</tissue>
    </source>
</reference>
<protein>
    <submittedName>
        <fullName evidence="2">Uncharacterized protein</fullName>
    </submittedName>
</protein>
<organism evidence="2 3">
    <name type="scientific">Cinchona calisaya</name>
    <dbReference type="NCBI Taxonomy" id="153742"/>
    <lineage>
        <taxon>Eukaryota</taxon>
        <taxon>Viridiplantae</taxon>
        <taxon>Streptophyta</taxon>
        <taxon>Embryophyta</taxon>
        <taxon>Tracheophyta</taxon>
        <taxon>Spermatophyta</taxon>
        <taxon>Magnoliopsida</taxon>
        <taxon>eudicotyledons</taxon>
        <taxon>Gunneridae</taxon>
        <taxon>Pentapetalae</taxon>
        <taxon>asterids</taxon>
        <taxon>lamiids</taxon>
        <taxon>Gentianales</taxon>
        <taxon>Rubiaceae</taxon>
        <taxon>Cinchonoideae</taxon>
        <taxon>Cinchoneae</taxon>
        <taxon>Cinchona</taxon>
    </lineage>
</organism>